<proteinExistence type="predicted"/>
<feature type="transmembrane region" description="Helical" evidence="3">
    <location>
        <begin position="471"/>
        <end position="495"/>
    </location>
</feature>
<feature type="domain" description="N-acetyltransferase" evidence="4">
    <location>
        <begin position="103"/>
        <end position="258"/>
    </location>
</feature>
<name>A0ABR2DW37_9ROSI</name>
<dbReference type="SUPFAM" id="SSF55729">
    <property type="entry name" value="Acyl-CoA N-acyltransferases (Nat)"/>
    <property type="match status" value="1"/>
</dbReference>
<keyword evidence="3" id="KW-1133">Transmembrane helix</keyword>
<dbReference type="SUPFAM" id="SSF52058">
    <property type="entry name" value="L domain-like"/>
    <property type="match status" value="1"/>
</dbReference>
<keyword evidence="3" id="KW-0472">Membrane</keyword>
<gene>
    <name evidence="5" type="ORF">V6N12_061111</name>
</gene>
<dbReference type="EMBL" id="JBBPBM010000021">
    <property type="protein sequence ID" value="KAK8548193.1"/>
    <property type="molecule type" value="Genomic_DNA"/>
</dbReference>
<dbReference type="Proteomes" id="UP001472677">
    <property type="component" value="Unassembled WGS sequence"/>
</dbReference>
<dbReference type="InterPro" id="IPR016181">
    <property type="entry name" value="Acyl_CoA_acyltransferase"/>
</dbReference>
<keyword evidence="2" id="KW-0012">Acyltransferase</keyword>
<dbReference type="InterPro" id="IPR000182">
    <property type="entry name" value="GNAT_dom"/>
</dbReference>
<evidence type="ECO:0000256" key="2">
    <source>
        <dbReference type="ARBA" id="ARBA00023315"/>
    </source>
</evidence>
<dbReference type="PROSITE" id="PS51450">
    <property type="entry name" value="LRR"/>
    <property type="match status" value="1"/>
</dbReference>
<dbReference type="InterPro" id="IPR032675">
    <property type="entry name" value="LRR_dom_sf"/>
</dbReference>
<dbReference type="PANTHER" id="PTHR43626">
    <property type="entry name" value="ACYL-COA N-ACYLTRANSFERASE"/>
    <property type="match status" value="1"/>
</dbReference>
<dbReference type="Gene3D" id="3.40.630.30">
    <property type="match status" value="1"/>
</dbReference>
<evidence type="ECO:0000313" key="5">
    <source>
        <dbReference type="EMBL" id="KAK8548193.1"/>
    </source>
</evidence>
<dbReference type="InterPro" id="IPR001611">
    <property type="entry name" value="Leu-rich_rpt"/>
</dbReference>
<dbReference type="CDD" id="cd04301">
    <property type="entry name" value="NAT_SF"/>
    <property type="match status" value="1"/>
</dbReference>
<dbReference type="Pfam" id="PF00583">
    <property type="entry name" value="Acetyltransf_1"/>
    <property type="match status" value="1"/>
</dbReference>
<dbReference type="InterPro" id="IPR045039">
    <property type="entry name" value="NSI-like"/>
</dbReference>
<evidence type="ECO:0000256" key="1">
    <source>
        <dbReference type="ARBA" id="ARBA00022679"/>
    </source>
</evidence>
<dbReference type="PROSITE" id="PS51186">
    <property type="entry name" value="GNAT"/>
    <property type="match status" value="1"/>
</dbReference>
<organism evidence="5 6">
    <name type="scientific">Hibiscus sabdariffa</name>
    <name type="common">roselle</name>
    <dbReference type="NCBI Taxonomy" id="183260"/>
    <lineage>
        <taxon>Eukaryota</taxon>
        <taxon>Viridiplantae</taxon>
        <taxon>Streptophyta</taxon>
        <taxon>Embryophyta</taxon>
        <taxon>Tracheophyta</taxon>
        <taxon>Spermatophyta</taxon>
        <taxon>Magnoliopsida</taxon>
        <taxon>eudicotyledons</taxon>
        <taxon>Gunneridae</taxon>
        <taxon>Pentapetalae</taxon>
        <taxon>rosids</taxon>
        <taxon>malvids</taxon>
        <taxon>Malvales</taxon>
        <taxon>Malvaceae</taxon>
        <taxon>Malvoideae</taxon>
        <taxon>Hibiscus</taxon>
    </lineage>
</organism>
<evidence type="ECO:0000259" key="4">
    <source>
        <dbReference type="PROSITE" id="PS51186"/>
    </source>
</evidence>
<keyword evidence="6" id="KW-1185">Reference proteome</keyword>
<keyword evidence="3" id="KW-0812">Transmembrane</keyword>
<sequence length="530" mass="59258">MLTHNVAAPSSLCPILSYDWHFQASDQLLFPHSLNPNLNHATRKIKGFRLKANFWDSIRSGILKNNATQIVEPPSTLEEEEELLPEEFVLVEKSQPDGEVEQIIFSSGGDVDVYELQALCDKVGWPRRPLSKLAMALQNSYMVAALHSVRKLPGQEGNEEKKLIGMARATSDHAFNATIWDVLVDPSYQGKGLGKAMVEKMIRTLLQRDIGNITLFADSKVVEFYQNLGFEPDPEGIKGMFWYPRVGFGGFILALCLCLAAAASPTTHPSEDELGYLSNLNRLQLDQNNISGPIPKTFVNMSCMRHLQLDNNDFGGSVIPTSYGNFSRLVKLSLRNCSLRGAVPDLSMISNLTYLDLSQNHLTGPIPTNKLSNNMTTISLNLSRYQLSIETYSWEKGPRLRMYLKLFPSINNNHNSTFNVSEVERIRREYLSWTFPGNSFFGPYELLNFTLLGPYADITFEEKTKGVRKGVLVAVVVGGAALAVAVSAIVTILITRRHAGQRKVMSRKQGEQMLVYEFMPNGTLRDWLSG</sequence>
<keyword evidence="1" id="KW-0808">Transferase</keyword>
<evidence type="ECO:0000313" key="6">
    <source>
        <dbReference type="Proteomes" id="UP001472677"/>
    </source>
</evidence>
<protein>
    <recommendedName>
        <fullName evidence="4">N-acetyltransferase domain-containing protein</fullName>
    </recommendedName>
</protein>
<accession>A0ABR2DW37</accession>
<reference evidence="5 6" key="1">
    <citation type="journal article" date="2024" name="G3 (Bethesda)">
        <title>Genome assembly of Hibiscus sabdariffa L. provides insights into metabolisms of medicinal natural products.</title>
        <authorList>
            <person name="Kim T."/>
        </authorList>
    </citation>
    <scope>NUCLEOTIDE SEQUENCE [LARGE SCALE GENOMIC DNA]</scope>
    <source>
        <strain evidence="5">TK-2024</strain>
        <tissue evidence="5">Old leaves</tissue>
    </source>
</reference>
<dbReference type="Gene3D" id="3.80.10.10">
    <property type="entry name" value="Ribonuclease Inhibitor"/>
    <property type="match status" value="1"/>
</dbReference>
<comment type="caution">
    <text evidence="5">The sequence shown here is derived from an EMBL/GenBank/DDBJ whole genome shotgun (WGS) entry which is preliminary data.</text>
</comment>
<evidence type="ECO:0000256" key="3">
    <source>
        <dbReference type="SAM" id="Phobius"/>
    </source>
</evidence>
<dbReference type="Pfam" id="PF00560">
    <property type="entry name" value="LRR_1"/>
    <property type="match status" value="2"/>
</dbReference>
<dbReference type="PANTHER" id="PTHR43626:SF4">
    <property type="entry name" value="GCN5-RELATED N-ACETYLTRANSFERASE 2, CHLOROPLASTIC"/>
    <property type="match status" value="1"/>
</dbReference>